<comment type="caution">
    <text evidence="2">The sequence shown here is derived from an EMBL/GenBank/DDBJ whole genome shotgun (WGS) entry which is preliminary data.</text>
</comment>
<keyword evidence="3" id="KW-1185">Reference proteome</keyword>
<feature type="region of interest" description="Disordered" evidence="1">
    <location>
        <begin position="148"/>
        <end position="172"/>
    </location>
</feature>
<reference evidence="2 3" key="1">
    <citation type="submission" date="2019-03" db="EMBL/GenBank/DDBJ databases">
        <title>First draft genome of Liparis tanakae, snailfish: a comprehensive survey of snailfish specific genes.</title>
        <authorList>
            <person name="Kim W."/>
            <person name="Song I."/>
            <person name="Jeong J.-H."/>
            <person name="Kim D."/>
            <person name="Kim S."/>
            <person name="Ryu S."/>
            <person name="Song J.Y."/>
            <person name="Lee S.K."/>
        </authorList>
    </citation>
    <scope>NUCLEOTIDE SEQUENCE [LARGE SCALE GENOMIC DNA]</scope>
    <source>
        <tissue evidence="2">Muscle</tissue>
    </source>
</reference>
<gene>
    <name evidence="2" type="ORF">EYF80_021791</name>
</gene>
<feature type="region of interest" description="Disordered" evidence="1">
    <location>
        <begin position="1"/>
        <end position="31"/>
    </location>
</feature>
<protein>
    <submittedName>
        <fullName evidence="2">Uncharacterized protein</fullName>
    </submittedName>
</protein>
<dbReference type="Proteomes" id="UP000314294">
    <property type="component" value="Unassembled WGS sequence"/>
</dbReference>
<evidence type="ECO:0000313" key="2">
    <source>
        <dbReference type="EMBL" id="TNN67999.1"/>
    </source>
</evidence>
<feature type="region of interest" description="Disordered" evidence="1">
    <location>
        <begin position="210"/>
        <end position="231"/>
    </location>
</feature>
<evidence type="ECO:0000256" key="1">
    <source>
        <dbReference type="SAM" id="MobiDB-lite"/>
    </source>
</evidence>
<sequence>MVAPGGRAPRSAPPPLLASPTHGRDGAGKALCPDELYSQETRREHALWLLMAATLTRHNNTSNNKYNGEITRAGTRTGGRGTRGVGRGAADVSELESPVPPPCWSIPRTRVLLYTFHKDQGRDGGSREHVMGTEEGLRGEGQNTLRYTERHEEDTTSAKGPEEAHPRGESTMGVKDLEWSYGCAAVSSSGSLNSEKYGIASASAAVTLLSGSSSSMRSSTDTADERGETESRISARLANSSDWKGLYSFLIATLVPVLESTAELRARTHQQISLDQECSQ</sequence>
<feature type="compositionally biased region" description="Low complexity" evidence="1">
    <location>
        <begin position="210"/>
        <end position="221"/>
    </location>
</feature>
<name>A0A4Z2HQ86_9TELE</name>
<accession>A0A4Z2HQ86</accession>
<organism evidence="2 3">
    <name type="scientific">Liparis tanakae</name>
    <name type="common">Tanaka's snailfish</name>
    <dbReference type="NCBI Taxonomy" id="230148"/>
    <lineage>
        <taxon>Eukaryota</taxon>
        <taxon>Metazoa</taxon>
        <taxon>Chordata</taxon>
        <taxon>Craniata</taxon>
        <taxon>Vertebrata</taxon>
        <taxon>Euteleostomi</taxon>
        <taxon>Actinopterygii</taxon>
        <taxon>Neopterygii</taxon>
        <taxon>Teleostei</taxon>
        <taxon>Neoteleostei</taxon>
        <taxon>Acanthomorphata</taxon>
        <taxon>Eupercaria</taxon>
        <taxon>Perciformes</taxon>
        <taxon>Cottioidei</taxon>
        <taxon>Cottales</taxon>
        <taxon>Liparidae</taxon>
        <taxon>Liparis</taxon>
    </lineage>
</organism>
<feature type="compositionally biased region" description="Gly residues" evidence="1">
    <location>
        <begin position="76"/>
        <end position="87"/>
    </location>
</feature>
<evidence type="ECO:0000313" key="3">
    <source>
        <dbReference type="Proteomes" id="UP000314294"/>
    </source>
</evidence>
<feature type="compositionally biased region" description="Basic and acidic residues" evidence="1">
    <location>
        <begin position="148"/>
        <end position="168"/>
    </location>
</feature>
<dbReference type="AlphaFoldDB" id="A0A4Z2HQ86"/>
<feature type="region of interest" description="Disordered" evidence="1">
    <location>
        <begin position="59"/>
        <end position="99"/>
    </location>
</feature>
<feature type="compositionally biased region" description="Low complexity" evidence="1">
    <location>
        <begin position="1"/>
        <end position="10"/>
    </location>
</feature>
<dbReference type="EMBL" id="SRLO01000196">
    <property type="protein sequence ID" value="TNN67999.1"/>
    <property type="molecule type" value="Genomic_DNA"/>
</dbReference>
<proteinExistence type="predicted"/>